<evidence type="ECO:0000313" key="1">
    <source>
        <dbReference type="EMBL" id="KKP48248.1"/>
    </source>
</evidence>
<name>A0A0F9ZV13_9BACT</name>
<evidence type="ECO:0000313" key="2">
    <source>
        <dbReference type="Proteomes" id="UP000033995"/>
    </source>
</evidence>
<gene>
    <name evidence="1" type="ORF">UR38_C0001G0044</name>
</gene>
<evidence type="ECO:0008006" key="3">
    <source>
        <dbReference type="Google" id="ProtNLM"/>
    </source>
</evidence>
<proteinExistence type="predicted"/>
<protein>
    <recommendedName>
        <fullName evidence="3">DUF2292 domain-containing protein</fullName>
    </recommendedName>
</protein>
<comment type="caution">
    <text evidence="1">The sequence shown here is derived from an EMBL/GenBank/DDBJ whole genome shotgun (WGS) entry which is preliminary data.</text>
</comment>
<organism evidence="1 2">
    <name type="scientific">Candidatus Woesebacteria bacterium GW2011_GWA2_33_28</name>
    <dbReference type="NCBI Taxonomy" id="1618561"/>
    <lineage>
        <taxon>Bacteria</taxon>
        <taxon>Candidatus Woeseibacteriota</taxon>
    </lineage>
</organism>
<dbReference type="EMBL" id="LBOZ01000001">
    <property type="protein sequence ID" value="KKP48248.1"/>
    <property type="molecule type" value="Genomic_DNA"/>
</dbReference>
<sequence length="58" mass="6603">MNDYSTQNVSPFLLEELKRALESVPDYGSVEIYVENGLVSQITTRKIKKTIRNKNGQS</sequence>
<accession>A0A0F9ZV13</accession>
<reference evidence="1 2" key="1">
    <citation type="journal article" date="2015" name="Nature">
        <title>rRNA introns, odd ribosomes, and small enigmatic genomes across a large radiation of phyla.</title>
        <authorList>
            <person name="Brown C.T."/>
            <person name="Hug L.A."/>
            <person name="Thomas B.C."/>
            <person name="Sharon I."/>
            <person name="Castelle C.J."/>
            <person name="Singh A."/>
            <person name="Wilkins M.J."/>
            <person name="Williams K.H."/>
            <person name="Banfield J.F."/>
        </authorList>
    </citation>
    <scope>NUCLEOTIDE SEQUENCE [LARGE SCALE GENOMIC DNA]</scope>
</reference>
<dbReference type="Proteomes" id="UP000033995">
    <property type="component" value="Unassembled WGS sequence"/>
</dbReference>
<dbReference type="AlphaFoldDB" id="A0A0F9ZV13"/>